<organism evidence="1 2">
    <name type="scientific">Streptomyces gardneri</name>
    <dbReference type="NCBI Taxonomy" id="66892"/>
    <lineage>
        <taxon>Bacteria</taxon>
        <taxon>Bacillati</taxon>
        <taxon>Actinomycetota</taxon>
        <taxon>Actinomycetes</taxon>
        <taxon>Kitasatosporales</taxon>
        <taxon>Streptomycetaceae</taxon>
        <taxon>Streptomyces</taxon>
    </lineage>
</organism>
<evidence type="ECO:0008006" key="3">
    <source>
        <dbReference type="Google" id="ProtNLM"/>
    </source>
</evidence>
<dbReference type="EMBL" id="BJMN01000078">
    <property type="protein sequence ID" value="GEB62119.1"/>
    <property type="molecule type" value="Genomic_DNA"/>
</dbReference>
<evidence type="ECO:0000313" key="2">
    <source>
        <dbReference type="Proteomes" id="UP000315226"/>
    </source>
</evidence>
<dbReference type="AlphaFoldDB" id="A0A4Y3RXU5"/>
<keyword evidence="2" id="KW-1185">Reference proteome</keyword>
<comment type="caution">
    <text evidence="1">The sequence shown here is derived from an EMBL/GenBank/DDBJ whole genome shotgun (WGS) entry which is preliminary data.</text>
</comment>
<accession>A0A4Y3RXU5</accession>
<proteinExistence type="predicted"/>
<reference evidence="1 2" key="1">
    <citation type="submission" date="2019-06" db="EMBL/GenBank/DDBJ databases">
        <title>Whole genome shotgun sequence of Streptomyces gardneri NBRC 12865.</title>
        <authorList>
            <person name="Hosoyama A."/>
            <person name="Uohara A."/>
            <person name="Ohji S."/>
            <person name="Ichikawa N."/>
        </authorList>
    </citation>
    <scope>NUCLEOTIDE SEQUENCE [LARGE SCALE GENOMIC DNA]</scope>
    <source>
        <strain evidence="1 2">NBRC 12865</strain>
    </source>
</reference>
<evidence type="ECO:0000313" key="1">
    <source>
        <dbReference type="EMBL" id="GEB62119.1"/>
    </source>
</evidence>
<gene>
    <name evidence="1" type="ORF">SGA01_77240</name>
</gene>
<sequence length="121" mass="13064">MEWIADGRADGILAPNLDRLARELTVQEAVVAYTWALGGRVFTADHGEHLEDDEALLVSVGDDVDDPVAGRPVPPSAVALLRREAVAVQPATCGACRSSGRTVRGRWARLRVGCRHTRARP</sequence>
<dbReference type="Proteomes" id="UP000315226">
    <property type="component" value="Unassembled WGS sequence"/>
</dbReference>
<protein>
    <recommendedName>
        <fullName evidence="3">Resolvase/invertase-type recombinase catalytic domain-containing protein</fullName>
    </recommendedName>
</protein>
<name>A0A4Y3RXU5_9ACTN</name>